<proteinExistence type="predicted"/>
<protein>
    <submittedName>
        <fullName evidence="1">Uncharacterized protein</fullName>
    </submittedName>
</protein>
<evidence type="ECO:0000313" key="1">
    <source>
        <dbReference type="Ensembl" id="ENSCJAP00000090577.1"/>
    </source>
</evidence>
<dbReference type="Ensembl" id="ENSCJAT00000132786.1">
    <property type="protein sequence ID" value="ENSCJAP00000090577.1"/>
    <property type="gene ID" value="ENSCJAG00000072178.1"/>
</dbReference>
<organism evidence="1 2">
    <name type="scientific">Callithrix jacchus</name>
    <name type="common">White-tufted-ear marmoset</name>
    <name type="synonym">Simia Jacchus</name>
    <dbReference type="NCBI Taxonomy" id="9483"/>
    <lineage>
        <taxon>Eukaryota</taxon>
        <taxon>Metazoa</taxon>
        <taxon>Chordata</taxon>
        <taxon>Craniata</taxon>
        <taxon>Vertebrata</taxon>
        <taxon>Euteleostomi</taxon>
        <taxon>Mammalia</taxon>
        <taxon>Eutheria</taxon>
        <taxon>Euarchontoglires</taxon>
        <taxon>Primates</taxon>
        <taxon>Haplorrhini</taxon>
        <taxon>Platyrrhini</taxon>
        <taxon>Cebidae</taxon>
        <taxon>Callitrichinae</taxon>
        <taxon>Callithrix</taxon>
        <taxon>Callithrix</taxon>
    </lineage>
</organism>
<dbReference type="Proteomes" id="UP000008225">
    <property type="component" value="Chromosome 19"/>
</dbReference>
<keyword evidence="2" id="KW-1185">Reference proteome</keyword>
<name>A0A8I3WB09_CALJA</name>
<sequence length="102" mass="10694">MIKGLSLTLLPRLECSAVITAHCSLNLPNSDDPPTSISRVGGTTDVCHHIQLFFKKLSAEMQSPCTVQAGLDILNSSDPPSLASKSVGITGTSHCTLPGHLL</sequence>
<dbReference type="AlphaFoldDB" id="A0A8I3WB09"/>
<dbReference type="GeneTree" id="ENSGT00940000166143"/>
<dbReference type="PANTHER" id="PTHR12138">
    <property type="entry name" value="PRIMATE-EXPANDED PROTEIN FAMILY"/>
    <property type="match status" value="1"/>
</dbReference>
<evidence type="ECO:0000313" key="2">
    <source>
        <dbReference type="Proteomes" id="UP000008225"/>
    </source>
</evidence>
<accession>A0A8I3WB09</accession>
<dbReference type="PANTHER" id="PTHR12138:SF162">
    <property type="entry name" value="CHROMOSOME UNDETERMINED SCAFFOLD_275, WHOLE GENOME SHOTGUN SEQUENCE"/>
    <property type="match status" value="1"/>
</dbReference>
<reference evidence="1 2" key="1">
    <citation type="submission" date="2009-03" db="EMBL/GenBank/DDBJ databases">
        <authorList>
            <person name="Warren W."/>
            <person name="Ye L."/>
            <person name="Minx P."/>
            <person name="Worley K."/>
            <person name="Gibbs R."/>
            <person name="Wilson R.K."/>
        </authorList>
    </citation>
    <scope>NUCLEOTIDE SEQUENCE [LARGE SCALE GENOMIC DNA]</scope>
</reference>
<reference evidence="1" key="3">
    <citation type="submission" date="2025-09" db="UniProtKB">
        <authorList>
            <consortium name="Ensembl"/>
        </authorList>
    </citation>
    <scope>IDENTIFICATION</scope>
</reference>
<reference evidence="1" key="2">
    <citation type="submission" date="2025-08" db="UniProtKB">
        <authorList>
            <consortium name="Ensembl"/>
        </authorList>
    </citation>
    <scope>IDENTIFICATION</scope>
</reference>
<dbReference type="PRINTS" id="PR02045">
    <property type="entry name" value="F138DOMAIN"/>
</dbReference>